<proteinExistence type="predicted"/>
<sequence length="679" mass="77085">MLKLQLDDMVALGWFLTIFLSAIKFEAALRIIDLFFFEGSKLIFQLALEMLRQNKKAIFDAKDEGEAFQALNAFTDKITDSNVRNSTEIFIGDLLASSYTHFSTVFTNENIEQLRFKNRLKVVQKLEECQMRSIVRSVGCDCRLTEQELRTLYNAVKEEHLLSWRARLSTTSYLRTTRGIVERPRQFQYMHSQYRLDFELFSLILGKSLPWQPADIFFVRAFRLLDVNMTGILTFRDLACFLSTLLRDEPTEKLTLLYRCHIPPAFNMSDLDEIIPNFVDVNSTDDKQEESCFEAGDVLGSDNNATPAKTDDEATKEETTQLDTKKIGDNPLVIKMSVSSSLPILDNQQQQRLSSSSSSFSLGTTLSIASTNVNFNNKIKLPEEENVNKWFPSSKTEQEENQKINKKLKKQIIITSCSSPSISTTTATALTINEDNNALLRSMTTTDETFTEEESRSEFSEFSLLNTDNRLLQRQKLLDENDSKTTNVCNAKVRPERRPLQTQLEHINQIQFIQFWKTIYDMIGSMNILNNNNLYSTPSTSTQSEGAFLLPPPHLPSQEEDANLFNSLAFVGTLLLQLGDANKNHREQVERQIVEALGEDAKATMSVAMNLAENDEDNNEKGKKPGDLDSCIKDGEWRLSLQQIIATVLAQPSLATFFEGKYHTNTSTASSPIKTFSNN</sequence>
<keyword evidence="2" id="KW-1185">Reference proteome</keyword>
<comment type="caution">
    <text evidence="1">The sequence shown here is derived from an EMBL/GenBank/DDBJ whole genome shotgun (WGS) entry which is preliminary data.</text>
</comment>
<reference evidence="1" key="1">
    <citation type="submission" date="2023-11" db="EMBL/GenBank/DDBJ databases">
        <authorList>
            <person name="Poullet M."/>
        </authorList>
    </citation>
    <scope>NUCLEOTIDE SEQUENCE</scope>
    <source>
        <strain evidence="1">E1834</strain>
    </source>
</reference>
<accession>A0ACB1AYX1</accession>
<organism evidence="1 2">
    <name type="scientific">Meloidogyne enterolobii</name>
    <name type="common">Root-knot nematode worm</name>
    <name type="synonym">Meloidogyne mayaguensis</name>
    <dbReference type="NCBI Taxonomy" id="390850"/>
    <lineage>
        <taxon>Eukaryota</taxon>
        <taxon>Metazoa</taxon>
        <taxon>Ecdysozoa</taxon>
        <taxon>Nematoda</taxon>
        <taxon>Chromadorea</taxon>
        <taxon>Rhabditida</taxon>
        <taxon>Tylenchina</taxon>
        <taxon>Tylenchomorpha</taxon>
        <taxon>Tylenchoidea</taxon>
        <taxon>Meloidogynidae</taxon>
        <taxon>Meloidogyninae</taxon>
        <taxon>Meloidogyne</taxon>
    </lineage>
</organism>
<gene>
    <name evidence="1" type="ORF">MENTE1834_LOCUS44084</name>
</gene>
<name>A0ACB1AYX1_MELEN</name>
<evidence type="ECO:0000313" key="2">
    <source>
        <dbReference type="Proteomes" id="UP001497535"/>
    </source>
</evidence>
<dbReference type="EMBL" id="CAVMJV010000131">
    <property type="protein sequence ID" value="CAK5109074.1"/>
    <property type="molecule type" value="Genomic_DNA"/>
</dbReference>
<protein>
    <submittedName>
        <fullName evidence="1">Uncharacterized protein</fullName>
    </submittedName>
</protein>
<evidence type="ECO:0000313" key="1">
    <source>
        <dbReference type="EMBL" id="CAK5109074.1"/>
    </source>
</evidence>
<dbReference type="Proteomes" id="UP001497535">
    <property type="component" value="Unassembled WGS sequence"/>
</dbReference>